<reference evidence="6 7" key="1">
    <citation type="submission" date="2015-05" db="EMBL/GenBank/DDBJ databases">
        <authorList>
            <person name="Wang D.B."/>
            <person name="Wang M."/>
        </authorList>
    </citation>
    <scope>NUCLEOTIDE SEQUENCE [LARGE SCALE GENOMIC DNA]</scope>
    <source>
        <strain evidence="6">VL1</strain>
    </source>
</reference>
<evidence type="ECO:0000313" key="6">
    <source>
        <dbReference type="EMBL" id="CRK14973.1"/>
    </source>
</evidence>
<dbReference type="STRING" id="100787.A0A0G4KYW8"/>
<evidence type="ECO:0000259" key="4">
    <source>
        <dbReference type="Pfam" id="PF01648"/>
    </source>
</evidence>
<dbReference type="SUPFAM" id="SSF56214">
    <property type="entry name" value="4'-phosphopantetheinyl transferase"/>
    <property type="match status" value="2"/>
</dbReference>
<dbReference type="InterPro" id="IPR037143">
    <property type="entry name" value="4-PPantetheinyl_Trfase_dom_sf"/>
</dbReference>
<dbReference type="Pfam" id="PF22624">
    <property type="entry name" value="AASDHPPT_N"/>
    <property type="match status" value="1"/>
</dbReference>
<feature type="region of interest" description="Disordered" evidence="3">
    <location>
        <begin position="26"/>
        <end position="52"/>
    </location>
</feature>
<feature type="domain" description="4'-phosphopantetheinyl transferase N-terminal" evidence="5">
    <location>
        <begin position="280"/>
        <end position="367"/>
    </location>
</feature>
<keyword evidence="2" id="KW-0808">Transferase</keyword>
<evidence type="ECO:0000313" key="7">
    <source>
        <dbReference type="Proteomes" id="UP000044602"/>
    </source>
</evidence>
<sequence>MASQPFHNDFFNTVMNRPRSMNVPAQNTHDGSVDSQATHIPDDSSIPAIDIGRPLVPINDEPMFSRGRILPTSIDSLVNHRSTNASVSTNASLTYFEDMGQPTRNVLVDNYRPARSVALETLRSHGQLYDKTPSSSDLADRSFNQPAFHEATAELAEYAVKCMPGYLQNPSGLRTKRERDGDEELDILRPRSPKRLCSERSPVEVARPALASRANDMLSEEALRDHPALRLLGDGWDDIHSQMGFADTTAETHNDEQLQDAMYHSTSRIMSRIAMEHLDEASRALALLTPDERAGVLRFYHVRDAKLSLGSHLLKRHAIARFCGVPWSRAVPTRDTPTAKPTWRDPAGREPLRFNVSHQDGLVALIAVHDDQDPGALEVDVGVDVVCTSERRVRDRATIAAEGWPHFVDVHADVLSPREVAYLQHGIMAPVHQLPGRPGDGASADEVADFQLRCFYALWCLREAYVKMTGEALLAPWLRDLEFRGFRAPAAASGKEGGRLNVDEAEGTAVRQHEIYLEGKKVEDANVCLKSVGPDYMVCAAVRTPGRKGEGLALRLGDFELVRLEELIAFAEAAS</sequence>
<dbReference type="PANTHER" id="PTHR12215">
    <property type="entry name" value="PHOSPHOPANTETHEINE TRANSFERASE"/>
    <property type="match status" value="1"/>
</dbReference>
<dbReference type="EC" id="2.7.8.7" evidence="1"/>
<accession>A0A0G4KYW8</accession>
<dbReference type="GO" id="GO:0019878">
    <property type="term" value="P:lysine biosynthetic process via aminoadipic acid"/>
    <property type="evidence" value="ECO:0007669"/>
    <property type="project" value="TreeGrafter"/>
</dbReference>
<dbReference type="PANTHER" id="PTHR12215:SF10">
    <property type="entry name" value="L-AMINOADIPATE-SEMIALDEHYDE DEHYDROGENASE-PHOSPHOPANTETHEINYL TRANSFERASE"/>
    <property type="match status" value="1"/>
</dbReference>
<evidence type="ECO:0000256" key="1">
    <source>
        <dbReference type="ARBA" id="ARBA00013172"/>
    </source>
</evidence>
<dbReference type="EMBL" id="CVQH01006069">
    <property type="protein sequence ID" value="CRK14973.1"/>
    <property type="molecule type" value="Genomic_DNA"/>
</dbReference>
<feature type="compositionally biased region" description="Polar residues" evidence="3">
    <location>
        <begin position="26"/>
        <end position="38"/>
    </location>
</feature>
<keyword evidence="7" id="KW-1185">Reference proteome</keyword>
<gene>
    <name evidence="6" type="ORF">BN1708_017342</name>
</gene>
<dbReference type="InterPro" id="IPR055066">
    <property type="entry name" value="AASDHPPT_N"/>
</dbReference>
<evidence type="ECO:0000256" key="3">
    <source>
        <dbReference type="SAM" id="MobiDB-lite"/>
    </source>
</evidence>
<dbReference type="GO" id="GO:0008897">
    <property type="term" value="F:holo-[acyl-carrier-protein] synthase activity"/>
    <property type="evidence" value="ECO:0007669"/>
    <property type="project" value="UniProtKB-EC"/>
</dbReference>
<dbReference type="AlphaFoldDB" id="A0A0G4KYW8"/>
<dbReference type="GO" id="GO:0005829">
    <property type="term" value="C:cytosol"/>
    <property type="evidence" value="ECO:0007669"/>
    <property type="project" value="TreeGrafter"/>
</dbReference>
<dbReference type="Proteomes" id="UP000044602">
    <property type="component" value="Unassembled WGS sequence"/>
</dbReference>
<evidence type="ECO:0000256" key="2">
    <source>
        <dbReference type="ARBA" id="ARBA00022679"/>
    </source>
</evidence>
<dbReference type="InterPro" id="IPR008278">
    <property type="entry name" value="4-PPantetheinyl_Trfase_dom"/>
</dbReference>
<dbReference type="InterPro" id="IPR050559">
    <property type="entry name" value="P-Pant_transferase_sf"/>
</dbReference>
<protein>
    <recommendedName>
        <fullName evidence="1">holo-[acyl-carrier-protein] synthase</fullName>
        <ecNumber evidence="1">2.7.8.7</ecNumber>
    </recommendedName>
</protein>
<evidence type="ECO:0000259" key="5">
    <source>
        <dbReference type="Pfam" id="PF22624"/>
    </source>
</evidence>
<organism evidence="6 7">
    <name type="scientific">Verticillium longisporum</name>
    <name type="common">Verticillium dahliae var. longisporum</name>
    <dbReference type="NCBI Taxonomy" id="100787"/>
    <lineage>
        <taxon>Eukaryota</taxon>
        <taxon>Fungi</taxon>
        <taxon>Dikarya</taxon>
        <taxon>Ascomycota</taxon>
        <taxon>Pezizomycotina</taxon>
        <taxon>Sordariomycetes</taxon>
        <taxon>Hypocreomycetidae</taxon>
        <taxon>Glomerellales</taxon>
        <taxon>Plectosphaerellaceae</taxon>
        <taxon>Verticillium</taxon>
    </lineage>
</organism>
<dbReference type="GO" id="GO:0000287">
    <property type="term" value="F:magnesium ion binding"/>
    <property type="evidence" value="ECO:0007669"/>
    <property type="project" value="InterPro"/>
</dbReference>
<dbReference type="Pfam" id="PF01648">
    <property type="entry name" value="ACPS"/>
    <property type="match status" value="1"/>
</dbReference>
<feature type="domain" description="4'-phosphopantetheinyl transferase" evidence="4">
    <location>
        <begin position="381"/>
        <end position="480"/>
    </location>
</feature>
<proteinExistence type="predicted"/>
<name>A0A0G4KYW8_VERLO</name>
<dbReference type="Gene3D" id="3.90.470.20">
    <property type="entry name" value="4'-phosphopantetheinyl transferase domain"/>
    <property type="match status" value="1"/>
</dbReference>